<evidence type="ECO:0000259" key="4">
    <source>
        <dbReference type="Pfam" id="PF01408"/>
    </source>
</evidence>
<evidence type="ECO:0000256" key="1">
    <source>
        <dbReference type="ARBA" id="ARBA00010928"/>
    </source>
</evidence>
<dbReference type="Pfam" id="PF22725">
    <property type="entry name" value="GFO_IDH_MocA_C3"/>
    <property type="match status" value="1"/>
</dbReference>
<protein>
    <submittedName>
        <fullName evidence="6">Gfo/Idh/MocA family oxidoreductase</fullName>
    </submittedName>
</protein>
<evidence type="ECO:0000259" key="5">
    <source>
        <dbReference type="Pfam" id="PF22725"/>
    </source>
</evidence>
<feature type="region of interest" description="Disordered" evidence="3">
    <location>
        <begin position="36"/>
        <end position="73"/>
    </location>
</feature>
<dbReference type="InterPro" id="IPR006311">
    <property type="entry name" value="TAT_signal"/>
</dbReference>
<keyword evidence="7" id="KW-1185">Reference proteome</keyword>
<dbReference type="PRINTS" id="PR01775">
    <property type="entry name" value="GLFROXRDTASE"/>
</dbReference>
<dbReference type="SUPFAM" id="SSF55347">
    <property type="entry name" value="Glyceraldehyde-3-phosphate dehydrogenase-like, C-terminal domain"/>
    <property type="match status" value="1"/>
</dbReference>
<sequence>MSTFSGLSRRHMLQAGGLGLAGLTLPLPSLAAVPGPSGIDRGSLEGGKPKMPAIHNTETEAPQNPEEPPLSDKEKVGFAVVALGRLTLEELLPAFGETKKAKLAALVSGSPEKLKALGNAHDVPEGSRYSYEEFDRIADNPDVKAVYIVLPNAMHHEFTLRAAKAGKHVLCEKPMANTSAEAQEMVEACAAANVHLMIAYRCQYEPNNRRVIKMAREKTFGEFKLLEAVNGQNQGPPDQWRLKKALAGGGALPDIGLYCLNTIRAITGEEPVEVQAQLFSTPGDPRFTEVEEAVTWLMRFPSGVHATSTTHYGVHKAQTLLAHTPQAAILLENAFAYRGQKLRVSGVEDGVETDRSLTIPQKNQFALEIDHMAECVLTGRKPRTPGEEGLQDHRVMEAIYRSAETGSKVALEAPKHLDAFRGPALPEEK</sequence>
<reference evidence="6 7" key="1">
    <citation type="submission" date="2023-11" db="EMBL/GenBank/DDBJ databases">
        <authorList>
            <person name="Bao R."/>
        </authorList>
    </citation>
    <scope>NUCLEOTIDE SEQUENCE [LARGE SCALE GENOMIC DNA]</scope>
    <source>
        <strain evidence="6 7">PJ23</strain>
    </source>
</reference>
<dbReference type="PROSITE" id="PS51318">
    <property type="entry name" value="TAT"/>
    <property type="match status" value="1"/>
</dbReference>
<dbReference type="PANTHER" id="PTHR22604:SF105">
    <property type="entry name" value="TRANS-1,2-DIHYDROBENZENE-1,2-DIOL DEHYDROGENASE"/>
    <property type="match status" value="1"/>
</dbReference>
<gene>
    <name evidence="6" type="ORF">SCD90_12390</name>
</gene>
<dbReference type="PANTHER" id="PTHR22604">
    <property type="entry name" value="OXIDOREDUCTASES"/>
    <property type="match status" value="1"/>
</dbReference>
<evidence type="ECO:0000256" key="2">
    <source>
        <dbReference type="ARBA" id="ARBA00023002"/>
    </source>
</evidence>
<evidence type="ECO:0000313" key="7">
    <source>
        <dbReference type="Proteomes" id="UP001274321"/>
    </source>
</evidence>
<comment type="similarity">
    <text evidence="1">Belongs to the Gfo/Idh/MocA family.</text>
</comment>
<evidence type="ECO:0000256" key="3">
    <source>
        <dbReference type="SAM" id="MobiDB-lite"/>
    </source>
</evidence>
<dbReference type="RefSeq" id="WP_319844987.1">
    <property type="nucleotide sequence ID" value="NZ_JAXAFJ010000007.1"/>
</dbReference>
<dbReference type="InterPro" id="IPR036291">
    <property type="entry name" value="NAD(P)-bd_dom_sf"/>
</dbReference>
<comment type="caution">
    <text evidence="6">The sequence shown here is derived from an EMBL/GenBank/DDBJ whole genome shotgun (WGS) entry which is preliminary data.</text>
</comment>
<dbReference type="Proteomes" id="UP001274321">
    <property type="component" value="Unassembled WGS sequence"/>
</dbReference>
<proteinExistence type="inferred from homology"/>
<name>A0ABU4RPV7_9HYPH</name>
<dbReference type="InterPro" id="IPR000683">
    <property type="entry name" value="Gfo/Idh/MocA-like_OxRdtase_N"/>
</dbReference>
<dbReference type="SUPFAM" id="SSF51735">
    <property type="entry name" value="NAD(P)-binding Rossmann-fold domains"/>
    <property type="match status" value="1"/>
</dbReference>
<dbReference type="InterPro" id="IPR055170">
    <property type="entry name" value="GFO_IDH_MocA-like_dom"/>
</dbReference>
<keyword evidence="2" id="KW-0560">Oxidoreductase</keyword>
<dbReference type="InterPro" id="IPR008354">
    <property type="entry name" value="Glc-Fru_OxRdtase_bac"/>
</dbReference>
<feature type="domain" description="Gfo/Idh/MocA-like oxidoreductase N-terminal" evidence="4">
    <location>
        <begin position="77"/>
        <end position="200"/>
    </location>
</feature>
<dbReference type="Pfam" id="PF01408">
    <property type="entry name" value="GFO_IDH_MocA"/>
    <property type="match status" value="1"/>
</dbReference>
<organism evidence="6 7">
    <name type="scientific">Terrihabitans rhizophilus</name>
    <dbReference type="NCBI Taxonomy" id="3092662"/>
    <lineage>
        <taxon>Bacteria</taxon>
        <taxon>Pseudomonadati</taxon>
        <taxon>Pseudomonadota</taxon>
        <taxon>Alphaproteobacteria</taxon>
        <taxon>Hyphomicrobiales</taxon>
        <taxon>Terrihabitans</taxon>
    </lineage>
</organism>
<dbReference type="InterPro" id="IPR050984">
    <property type="entry name" value="Gfo/Idh/MocA_domain"/>
</dbReference>
<evidence type="ECO:0000313" key="6">
    <source>
        <dbReference type="EMBL" id="MDX6806864.1"/>
    </source>
</evidence>
<feature type="domain" description="GFO/IDH/MocA-like oxidoreductase" evidence="5">
    <location>
        <begin position="209"/>
        <end position="317"/>
    </location>
</feature>
<dbReference type="Gene3D" id="3.40.50.720">
    <property type="entry name" value="NAD(P)-binding Rossmann-like Domain"/>
    <property type="match status" value="1"/>
</dbReference>
<dbReference type="Gene3D" id="3.30.360.10">
    <property type="entry name" value="Dihydrodipicolinate Reductase, domain 2"/>
    <property type="match status" value="1"/>
</dbReference>
<accession>A0ABU4RPV7</accession>
<dbReference type="EMBL" id="JAXAFJ010000007">
    <property type="protein sequence ID" value="MDX6806864.1"/>
    <property type="molecule type" value="Genomic_DNA"/>
</dbReference>